<dbReference type="STRING" id="883081.HMPREF9698_00204"/>
<protein>
    <recommendedName>
        <fullName evidence="3">Calcineurin-like phosphoesterase domain-containing protein</fullName>
    </recommendedName>
</protein>
<dbReference type="AlphaFoldDB" id="K9ET57"/>
<proteinExistence type="predicted"/>
<dbReference type="HOGENOM" id="CLU_1648564_0_0_9"/>
<dbReference type="EMBL" id="AGXA01000004">
    <property type="protein sequence ID" value="EKU94172.1"/>
    <property type="molecule type" value="Genomic_DNA"/>
</dbReference>
<dbReference type="RefSeq" id="WP_003776442.1">
    <property type="nucleotide sequence ID" value="NZ_JH992957.1"/>
</dbReference>
<name>K9ET57_9LACT</name>
<dbReference type="InterPro" id="IPR029052">
    <property type="entry name" value="Metallo-depent_PP-like"/>
</dbReference>
<keyword evidence="2" id="KW-1185">Reference proteome</keyword>
<accession>K9ET57</accession>
<evidence type="ECO:0008006" key="3">
    <source>
        <dbReference type="Google" id="ProtNLM"/>
    </source>
</evidence>
<evidence type="ECO:0000313" key="1">
    <source>
        <dbReference type="EMBL" id="EKU94172.1"/>
    </source>
</evidence>
<sequence length="160" mass="19039">MLEKSIWLSDQLVLVGHSGWYNHAYKGSKDNGNIFTEQELEKGEYNERTWQDKIFVNWKMSDRDTSKIMTNKVRNQLERLKNDFTKSFEKEELQVILVTHMVTIPEFCVPMPHQEFDYFNAFIGTDDFDELIKDHPILYNFMGHVHYRSELIVGGDFIYC</sequence>
<dbReference type="Proteomes" id="UP000009875">
    <property type="component" value="Unassembled WGS sequence"/>
</dbReference>
<dbReference type="eggNOG" id="COG1409">
    <property type="taxonomic scope" value="Bacteria"/>
</dbReference>
<evidence type="ECO:0000313" key="2">
    <source>
        <dbReference type="Proteomes" id="UP000009875"/>
    </source>
</evidence>
<reference evidence="1 2" key="1">
    <citation type="submission" date="2012-09" db="EMBL/GenBank/DDBJ databases">
        <title>The Genome Sequence of Alloiococcus otitis ATCC 51267.</title>
        <authorList>
            <consortium name="The Broad Institute Genome Sequencing Platform"/>
            <person name="Earl A."/>
            <person name="Ward D."/>
            <person name="Feldgarden M."/>
            <person name="Gevers D."/>
            <person name="Huys G."/>
            <person name="Walker B."/>
            <person name="Young S.K."/>
            <person name="Zeng Q."/>
            <person name="Gargeya S."/>
            <person name="Fitzgerald M."/>
            <person name="Haas B."/>
            <person name="Abouelleil A."/>
            <person name="Alvarado L."/>
            <person name="Arachchi H.M."/>
            <person name="Berlin A.M."/>
            <person name="Chapman S.B."/>
            <person name="Goldberg J."/>
            <person name="Griggs A."/>
            <person name="Gujja S."/>
            <person name="Hansen M."/>
            <person name="Howarth C."/>
            <person name="Imamovic A."/>
            <person name="Larimer J."/>
            <person name="McCowen C."/>
            <person name="Montmayeur A."/>
            <person name="Murphy C."/>
            <person name="Neiman D."/>
            <person name="Pearson M."/>
            <person name="Priest M."/>
            <person name="Roberts A."/>
            <person name="Saif S."/>
            <person name="Shea T."/>
            <person name="Sisk P."/>
            <person name="Sykes S."/>
            <person name="Wortman J."/>
            <person name="Nusbaum C."/>
            <person name="Birren B."/>
        </authorList>
    </citation>
    <scope>NUCLEOTIDE SEQUENCE [LARGE SCALE GENOMIC DNA]</scope>
    <source>
        <strain evidence="1 2">ATCC 51267</strain>
    </source>
</reference>
<dbReference type="SUPFAM" id="SSF56300">
    <property type="entry name" value="Metallo-dependent phosphatases"/>
    <property type="match status" value="1"/>
</dbReference>
<comment type="caution">
    <text evidence="1">The sequence shown here is derived from an EMBL/GenBank/DDBJ whole genome shotgun (WGS) entry which is preliminary data.</text>
</comment>
<organism evidence="1 2">
    <name type="scientific">Alloiococcus otitis ATCC 51267</name>
    <dbReference type="NCBI Taxonomy" id="883081"/>
    <lineage>
        <taxon>Bacteria</taxon>
        <taxon>Bacillati</taxon>
        <taxon>Bacillota</taxon>
        <taxon>Bacilli</taxon>
        <taxon>Lactobacillales</taxon>
        <taxon>Carnobacteriaceae</taxon>
        <taxon>Alloiococcus</taxon>
    </lineage>
</organism>
<gene>
    <name evidence="1" type="ORF">HMPREF9698_00204</name>
</gene>